<comment type="caution">
    <text evidence="2">The sequence shown here is derived from an EMBL/GenBank/DDBJ whole genome shotgun (WGS) entry which is preliminary data.</text>
</comment>
<keyword evidence="1" id="KW-0812">Transmembrane</keyword>
<evidence type="ECO:0000313" key="3">
    <source>
        <dbReference type="Proteomes" id="UP001169719"/>
    </source>
</evidence>
<keyword evidence="1" id="KW-1133">Transmembrane helix</keyword>
<name>A0ABT7XW87_9VIBR</name>
<reference evidence="2" key="1">
    <citation type="submission" date="2024-05" db="EMBL/GenBank/DDBJ databases">
        <title>Genome Sequences of Four Agar- Degrading Marine Bacteria.</title>
        <authorList>
            <person name="Phillips E.K."/>
            <person name="Shaffer J.C."/>
            <person name="Henson M.W."/>
            <person name="Temperton B."/>
            <person name="Thrash C.J."/>
            <person name="Martin M.O."/>
        </authorList>
    </citation>
    <scope>NUCLEOTIDE SEQUENCE</scope>
    <source>
        <strain evidence="2">EKP203</strain>
    </source>
</reference>
<evidence type="ECO:0000313" key="2">
    <source>
        <dbReference type="EMBL" id="MDN2480039.1"/>
    </source>
</evidence>
<gene>
    <name evidence="2" type="ORF">QWJ08_01185</name>
</gene>
<dbReference type="EMBL" id="JAUEOZ010000001">
    <property type="protein sequence ID" value="MDN2480039.1"/>
    <property type="molecule type" value="Genomic_DNA"/>
</dbReference>
<evidence type="ECO:0000256" key="1">
    <source>
        <dbReference type="SAM" id="Phobius"/>
    </source>
</evidence>
<protein>
    <submittedName>
        <fullName evidence="2">DUF3624 domain-containing protein</fullName>
    </submittedName>
</protein>
<proteinExistence type="predicted"/>
<dbReference type="RefSeq" id="WP_289960358.1">
    <property type="nucleotide sequence ID" value="NZ_JAUEOZ010000001.1"/>
</dbReference>
<dbReference type="Pfam" id="PF12292">
    <property type="entry name" value="DUF3624"/>
    <property type="match status" value="1"/>
</dbReference>
<dbReference type="InterPro" id="IPR022072">
    <property type="entry name" value="DUF3624"/>
</dbReference>
<accession>A0ABT7XW87</accession>
<feature type="transmembrane region" description="Helical" evidence="1">
    <location>
        <begin position="21"/>
        <end position="39"/>
    </location>
</feature>
<keyword evidence="3" id="KW-1185">Reference proteome</keyword>
<organism evidence="2 3">
    <name type="scientific">Vibrio agarivorans</name>
    <dbReference type="NCBI Taxonomy" id="153622"/>
    <lineage>
        <taxon>Bacteria</taxon>
        <taxon>Pseudomonadati</taxon>
        <taxon>Pseudomonadota</taxon>
        <taxon>Gammaproteobacteria</taxon>
        <taxon>Vibrionales</taxon>
        <taxon>Vibrionaceae</taxon>
        <taxon>Vibrio</taxon>
    </lineage>
</organism>
<feature type="transmembrane region" description="Helical" evidence="1">
    <location>
        <begin position="51"/>
        <end position="73"/>
    </location>
</feature>
<sequence>MSCQNCQQHWFWKKIGRCQRCMDQLTVLSVACWGLWWFFFRDEPKSIESIALVMAGFAFNVLLALHLLMKFIVLPMRGKK</sequence>
<dbReference type="Proteomes" id="UP001169719">
    <property type="component" value="Unassembled WGS sequence"/>
</dbReference>
<keyword evidence="1" id="KW-0472">Membrane</keyword>